<comment type="caution">
    <text evidence="3">The sequence shown here is derived from an EMBL/GenBank/DDBJ whole genome shotgun (WGS) entry which is preliminary data.</text>
</comment>
<evidence type="ECO:0000256" key="2">
    <source>
        <dbReference type="SAM" id="Phobius"/>
    </source>
</evidence>
<evidence type="ECO:0000256" key="1">
    <source>
        <dbReference type="SAM" id="MobiDB-lite"/>
    </source>
</evidence>
<evidence type="ECO:0000313" key="3">
    <source>
        <dbReference type="EMBL" id="RKM91525.1"/>
    </source>
</evidence>
<dbReference type="Proteomes" id="UP000028058">
    <property type="component" value="Unassembled WGS sequence"/>
</dbReference>
<name>A0A3M8FAP8_9ACTN</name>
<sequence length="302" mass="31507">MHMNSAPHLLPEDRPDFARVLDQVLRHAHRRPELGAVGRRLNAEQLRTRALDAAPEIASRAAAEYRLYTELRDESRRVPPQDDGRGGAPAVSGKDGRGGNGAGFAGAVGEVAESSGAGLLAVFAVLAPVLAGAAAAIFLLIGYLLHLVSPEQPMAEPIITAGWIFLALTAAGIVIAMFGLLFTARRDGAGSLRASAEEDRTSDLARAREAWRQALLDRGIVPFLREALEEPPAAGQATGSPYGGAPGPAGAPEARTPQLGYSKPGFSSPATGDDPGRGSTRPSFNSPGFSSPDYGGPEHQPE</sequence>
<evidence type="ECO:0008006" key="5">
    <source>
        <dbReference type="Google" id="ProtNLM"/>
    </source>
</evidence>
<accession>A0A3M8FAP8</accession>
<reference evidence="3 4" key="1">
    <citation type="journal article" date="2014" name="Genome Announc.">
        <title>Draft Genome Sequence of Streptomyces fradiae ATCC 19609, a Strain Highly Sensitive to Antibiotics.</title>
        <authorList>
            <person name="Bekker O.B."/>
            <person name="Klimina K.M."/>
            <person name="Vatlin A.A."/>
            <person name="Zakharevich N.V."/>
            <person name="Kasianov A.S."/>
            <person name="Danilenko V.N."/>
        </authorList>
    </citation>
    <scope>NUCLEOTIDE SEQUENCE [LARGE SCALE GENOMIC DNA]</scope>
    <source>
        <strain evidence="3 4">ATCC 19609</strain>
    </source>
</reference>
<keyword evidence="2" id="KW-1133">Transmembrane helix</keyword>
<feature type="compositionally biased region" description="Polar residues" evidence="1">
    <location>
        <begin position="280"/>
        <end position="289"/>
    </location>
</feature>
<dbReference type="OrthoDB" id="3868051at2"/>
<feature type="transmembrane region" description="Helical" evidence="2">
    <location>
        <begin position="158"/>
        <end position="183"/>
    </location>
</feature>
<feature type="transmembrane region" description="Helical" evidence="2">
    <location>
        <begin position="119"/>
        <end position="146"/>
    </location>
</feature>
<protein>
    <recommendedName>
        <fullName evidence="5">Transmembrane protein</fullName>
    </recommendedName>
</protein>
<feature type="compositionally biased region" description="Low complexity" evidence="1">
    <location>
        <begin position="248"/>
        <end position="257"/>
    </location>
</feature>
<evidence type="ECO:0000313" key="4">
    <source>
        <dbReference type="Proteomes" id="UP000028058"/>
    </source>
</evidence>
<dbReference type="RefSeq" id="WP_043464488.1">
    <property type="nucleotide sequence ID" value="NZ_CP134822.1"/>
</dbReference>
<feature type="region of interest" description="Disordered" evidence="1">
    <location>
        <begin position="231"/>
        <end position="302"/>
    </location>
</feature>
<keyword evidence="2" id="KW-0812">Transmembrane</keyword>
<keyword evidence="2" id="KW-0472">Membrane</keyword>
<proteinExistence type="predicted"/>
<dbReference type="EMBL" id="JNAD02000017">
    <property type="protein sequence ID" value="RKM91525.1"/>
    <property type="molecule type" value="Genomic_DNA"/>
</dbReference>
<organism evidence="3 4">
    <name type="scientific">Streptomyces xinghaiensis</name>
    <dbReference type="NCBI Taxonomy" id="1038928"/>
    <lineage>
        <taxon>Bacteria</taxon>
        <taxon>Bacillati</taxon>
        <taxon>Actinomycetota</taxon>
        <taxon>Actinomycetes</taxon>
        <taxon>Kitasatosporales</taxon>
        <taxon>Streptomycetaceae</taxon>
        <taxon>Streptomyces</taxon>
    </lineage>
</organism>
<feature type="region of interest" description="Disordered" evidence="1">
    <location>
        <begin position="72"/>
        <end position="97"/>
    </location>
</feature>
<gene>
    <name evidence="3" type="ORF">SFRA_028725</name>
</gene>
<keyword evidence="4" id="KW-1185">Reference proteome</keyword>
<dbReference type="AlphaFoldDB" id="A0A3M8FAP8"/>
<feature type="compositionally biased region" description="Basic and acidic residues" evidence="1">
    <location>
        <begin position="72"/>
        <end position="85"/>
    </location>
</feature>